<feature type="domain" description="SusD-like N-terminal" evidence="7">
    <location>
        <begin position="35"/>
        <end position="237"/>
    </location>
</feature>
<dbReference type="PATRIC" id="fig|188932.3.peg.2589"/>
<evidence type="ECO:0000256" key="2">
    <source>
        <dbReference type="ARBA" id="ARBA00006275"/>
    </source>
</evidence>
<sequence>MKLDMKIKHIHTKIAVMIIGALICSASLSGCKKMLDTAPDNRAELDSPDKVSQLLTSAYPSEDYITFCESMTDNVGDRGYKTEYNNALLNDNPYRFTDFSSSDDGAVDTYWGACYSAISAANQALQAINTANNPAAYSAYKGEALIARAYSHFMLVSLFSKTYDPATAATDLGIPYVTEPEKTLYKSYERKTVAYVYEMIEKDLTEGLPLLNDNAYKVPAYRFTKAAAHAFASRVYLFKKQYDKVIEQADLTFPTNIGSYLRPWNSTYLTLTDAGKAAIYTSSNEKANLLLATTASIWNNGWQLYRYGLNSTLQKQIYSQPNVTGGKWANQAVGYGSGGEMMGINKWRGNFINTTPLIGNNYIYIPLLSAEEVLFNKAEALVMQGNNAAAMTILNTYLSTRITNYNATAHNITEARVTAFYKTGDVKQALIKTILDFKRAEFMQEGLRWFDILRYNLPVVHVDEDKKEFSLKPDDLRRILQIPQTAQTAGGLPANPR</sequence>
<organism evidence="8 9">
    <name type="scientific">Pedobacter cryoconitis</name>
    <dbReference type="NCBI Taxonomy" id="188932"/>
    <lineage>
        <taxon>Bacteria</taxon>
        <taxon>Pseudomonadati</taxon>
        <taxon>Bacteroidota</taxon>
        <taxon>Sphingobacteriia</taxon>
        <taxon>Sphingobacteriales</taxon>
        <taxon>Sphingobacteriaceae</taxon>
        <taxon>Pedobacter</taxon>
    </lineage>
</organism>
<dbReference type="Pfam" id="PF07980">
    <property type="entry name" value="SusD_RagB"/>
    <property type="match status" value="1"/>
</dbReference>
<evidence type="ECO:0000313" key="8">
    <source>
        <dbReference type="EMBL" id="AMP99368.1"/>
    </source>
</evidence>
<dbReference type="KEGG" id="pcm:AY601_2478"/>
<comment type="subcellular location">
    <subcellularLocation>
        <location evidence="1">Cell outer membrane</location>
    </subcellularLocation>
</comment>
<evidence type="ECO:0000256" key="4">
    <source>
        <dbReference type="ARBA" id="ARBA00023136"/>
    </source>
</evidence>
<evidence type="ECO:0000256" key="3">
    <source>
        <dbReference type="ARBA" id="ARBA00022729"/>
    </source>
</evidence>
<keyword evidence="9" id="KW-1185">Reference proteome</keyword>
<evidence type="ECO:0000256" key="5">
    <source>
        <dbReference type="ARBA" id="ARBA00023237"/>
    </source>
</evidence>
<dbReference type="GO" id="GO:0009279">
    <property type="term" value="C:cell outer membrane"/>
    <property type="evidence" value="ECO:0007669"/>
    <property type="project" value="UniProtKB-SubCell"/>
</dbReference>
<evidence type="ECO:0000313" key="9">
    <source>
        <dbReference type="Proteomes" id="UP000071561"/>
    </source>
</evidence>
<name>A0A127VEL4_9SPHI</name>
<keyword evidence="4" id="KW-0472">Membrane</keyword>
<evidence type="ECO:0000259" key="6">
    <source>
        <dbReference type="Pfam" id="PF07980"/>
    </source>
</evidence>
<dbReference type="AlphaFoldDB" id="A0A127VEL4"/>
<reference evidence="8 9" key="1">
    <citation type="submission" date="2016-03" db="EMBL/GenBank/DDBJ databases">
        <title>Complete genome sequence of Pedobacter cryoconitis PAMC 27485.</title>
        <authorList>
            <person name="Lee J."/>
            <person name="Kim O.-S."/>
        </authorList>
    </citation>
    <scope>NUCLEOTIDE SEQUENCE [LARGE SCALE GENOMIC DNA]</scope>
    <source>
        <strain evidence="8 9">PAMC 27485</strain>
    </source>
</reference>
<dbReference type="InterPro" id="IPR011990">
    <property type="entry name" value="TPR-like_helical_dom_sf"/>
</dbReference>
<proteinExistence type="inferred from homology"/>
<protein>
    <recommendedName>
        <fullName evidence="10">SusD-like starch-binding protein associating with outer membrane</fullName>
    </recommendedName>
</protein>
<keyword evidence="3" id="KW-0732">Signal</keyword>
<feature type="domain" description="RagB/SusD" evidence="6">
    <location>
        <begin position="295"/>
        <end position="461"/>
    </location>
</feature>
<evidence type="ECO:0000259" key="7">
    <source>
        <dbReference type="Pfam" id="PF14322"/>
    </source>
</evidence>
<dbReference type="Gene3D" id="1.25.40.390">
    <property type="match status" value="1"/>
</dbReference>
<dbReference type="SUPFAM" id="SSF48452">
    <property type="entry name" value="TPR-like"/>
    <property type="match status" value="1"/>
</dbReference>
<dbReference type="Proteomes" id="UP000071561">
    <property type="component" value="Chromosome"/>
</dbReference>
<keyword evidence="5" id="KW-0998">Cell outer membrane</keyword>
<accession>A0A127VEL4</accession>
<evidence type="ECO:0000256" key="1">
    <source>
        <dbReference type="ARBA" id="ARBA00004442"/>
    </source>
</evidence>
<dbReference type="Pfam" id="PF14322">
    <property type="entry name" value="SusD-like_3"/>
    <property type="match status" value="1"/>
</dbReference>
<gene>
    <name evidence="8" type="ORF">AY601_2478</name>
</gene>
<comment type="similarity">
    <text evidence="2">Belongs to the SusD family.</text>
</comment>
<dbReference type="PROSITE" id="PS51257">
    <property type="entry name" value="PROKAR_LIPOPROTEIN"/>
    <property type="match status" value="1"/>
</dbReference>
<dbReference type="InterPro" id="IPR012944">
    <property type="entry name" value="SusD_RagB_dom"/>
</dbReference>
<dbReference type="EMBL" id="CP014504">
    <property type="protein sequence ID" value="AMP99368.1"/>
    <property type="molecule type" value="Genomic_DNA"/>
</dbReference>
<evidence type="ECO:0008006" key="10">
    <source>
        <dbReference type="Google" id="ProtNLM"/>
    </source>
</evidence>
<dbReference type="InterPro" id="IPR033985">
    <property type="entry name" value="SusD-like_N"/>
</dbReference>